<dbReference type="Pfam" id="PF00669">
    <property type="entry name" value="Flagellin_N"/>
    <property type="match status" value="1"/>
</dbReference>
<gene>
    <name evidence="6" type="ORF">P4G45_08505</name>
</gene>
<dbReference type="GO" id="GO:0005198">
    <property type="term" value="F:structural molecule activity"/>
    <property type="evidence" value="ECO:0007669"/>
    <property type="project" value="UniProtKB-UniRule"/>
</dbReference>
<dbReference type="GO" id="GO:0009288">
    <property type="term" value="C:bacterial-type flagellum"/>
    <property type="evidence" value="ECO:0007669"/>
    <property type="project" value="UniProtKB-SubCell"/>
</dbReference>
<dbReference type="SUPFAM" id="SSF64518">
    <property type="entry name" value="Phase 1 flagellin"/>
    <property type="match status" value="1"/>
</dbReference>
<keyword evidence="6" id="KW-0282">Flagellum</keyword>
<keyword evidence="3" id="KW-0964">Secreted</keyword>
<dbReference type="InterPro" id="IPR001492">
    <property type="entry name" value="Flagellin"/>
</dbReference>
<dbReference type="InterPro" id="IPR046358">
    <property type="entry name" value="Flagellin_C"/>
</dbReference>
<dbReference type="AlphaFoldDB" id="A0AAU7CUC6"/>
<keyword evidence="2 3" id="KW-0975">Bacterial flagellum</keyword>
<comment type="similarity">
    <text evidence="1 3">Belongs to the bacterial flagellin family.</text>
</comment>
<dbReference type="EMBL" id="CP121194">
    <property type="protein sequence ID" value="XBH08540.1"/>
    <property type="molecule type" value="Genomic_DNA"/>
</dbReference>
<evidence type="ECO:0000256" key="1">
    <source>
        <dbReference type="ARBA" id="ARBA00005709"/>
    </source>
</evidence>
<feature type="domain" description="Flagellin N-terminal" evidence="4">
    <location>
        <begin position="15"/>
        <end position="138"/>
    </location>
</feature>
<dbReference type="GO" id="GO:0005576">
    <property type="term" value="C:extracellular region"/>
    <property type="evidence" value="ECO:0007669"/>
    <property type="project" value="UniProtKB-SubCell"/>
</dbReference>
<dbReference type="InterPro" id="IPR001029">
    <property type="entry name" value="Flagellin_N"/>
</dbReference>
<dbReference type="KEGG" id="epl:P4G45_08505"/>
<proteinExistence type="inferred from homology"/>
<feature type="domain" description="Flagellin C-terminal" evidence="5">
    <location>
        <begin position="218"/>
        <end position="298"/>
    </location>
</feature>
<dbReference type="PANTHER" id="PTHR42792:SF1">
    <property type="entry name" value="FLAGELLAR HOOK-ASSOCIATED PROTEIN 3"/>
    <property type="match status" value="1"/>
</dbReference>
<evidence type="ECO:0000259" key="5">
    <source>
        <dbReference type="Pfam" id="PF00700"/>
    </source>
</evidence>
<name>A0AAU7CUC6_9BACT</name>
<dbReference type="Gene3D" id="1.20.1330.10">
    <property type="entry name" value="f41 fragment of flagellin, N-terminal domain"/>
    <property type="match status" value="1"/>
</dbReference>
<evidence type="ECO:0000259" key="4">
    <source>
        <dbReference type="Pfam" id="PF00669"/>
    </source>
</evidence>
<dbReference type="RefSeq" id="WP_348266049.1">
    <property type="nucleotide sequence ID" value="NZ_CP121194.1"/>
</dbReference>
<comment type="function">
    <text evidence="3">Flagellin is the subunit protein which polymerizes to form the filaments of bacterial flagella.</text>
</comment>
<dbReference type="Pfam" id="PF00700">
    <property type="entry name" value="Flagellin_C"/>
    <property type="match status" value="1"/>
</dbReference>
<accession>A0AAU7CUC6</accession>
<protein>
    <recommendedName>
        <fullName evidence="3">Flagellin</fullName>
    </recommendedName>
</protein>
<keyword evidence="6" id="KW-0969">Cilium</keyword>
<evidence type="ECO:0000256" key="3">
    <source>
        <dbReference type="RuleBase" id="RU362073"/>
    </source>
</evidence>
<dbReference type="PANTHER" id="PTHR42792">
    <property type="entry name" value="FLAGELLIN"/>
    <property type="match status" value="1"/>
</dbReference>
<organism evidence="6">
    <name type="scientific">Edaphobacter paludis</name>
    <dbReference type="NCBI Taxonomy" id="3035702"/>
    <lineage>
        <taxon>Bacteria</taxon>
        <taxon>Pseudomonadati</taxon>
        <taxon>Acidobacteriota</taxon>
        <taxon>Terriglobia</taxon>
        <taxon>Terriglobales</taxon>
        <taxon>Acidobacteriaceae</taxon>
        <taxon>Edaphobacter</taxon>
    </lineage>
</organism>
<sequence>MRVDPNFVSNLAGVLNQSSSLEATLTNELSSGLRVTSLQNDPAAVAESTLMASAISKDDTFVQTASGTQSMMQVSDSTLGEVVSQLTSALSLAVSGSNGTLNSANIASIQQQLTGIRDQVLSLANTSYLGQSLFAGSQGSLKPFTLDTSTTPATTSYVGDTILNSVETPSGQKIQTNLPGSAVFGSGASGVFGALNQLIADFSGAPASSSTTADTGALSAALGQVSAQRSLLDGSLSRLQATSTYAQTEESQMKVQQGNLVSADPASVATQLSAAEVQNQALMSVMTALQKTNLFDYIQ</sequence>
<evidence type="ECO:0000256" key="2">
    <source>
        <dbReference type="ARBA" id="ARBA00023143"/>
    </source>
</evidence>
<keyword evidence="6" id="KW-0966">Cell projection</keyword>
<comment type="subcellular location">
    <subcellularLocation>
        <location evidence="3">Secreted</location>
    </subcellularLocation>
    <subcellularLocation>
        <location evidence="3">Bacterial flagellum</location>
    </subcellularLocation>
</comment>
<reference evidence="6" key="1">
    <citation type="submission" date="2023-03" db="EMBL/GenBank/DDBJ databases">
        <title>Edaphobacter sp.</title>
        <authorList>
            <person name="Huber K.J."/>
            <person name="Papendorf J."/>
            <person name="Pilke C."/>
            <person name="Bunk B."/>
            <person name="Sproeer C."/>
            <person name="Pester M."/>
        </authorList>
    </citation>
    <scope>NUCLEOTIDE SEQUENCE</scope>
    <source>
        <strain evidence="6">DSM 109919</strain>
    </source>
</reference>
<evidence type="ECO:0000313" key="6">
    <source>
        <dbReference type="EMBL" id="XBH08540.1"/>
    </source>
</evidence>